<organism evidence="9 10">
    <name type="scientific">Halalkalibacter oceani</name>
    <dbReference type="NCBI Taxonomy" id="1653776"/>
    <lineage>
        <taxon>Bacteria</taxon>
        <taxon>Bacillati</taxon>
        <taxon>Bacillota</taxon>
        <taxon>Bacilli</taxon>
        <taxon>Bacillales</taxon>
        <taxon>Bacillaceae</taxon>
        <taxon>Halalkalibacter</taxon>
    </lineage>
</organism>
<dbReference type="GO" id="GO:0005886">
    <property type="term" value="C:plasma membrane"/>
    <property type="evidence" value="ECO:0007669"/>
    <property type="project" value="UniProtKB-SubCell"/>
</dbReference>
<evidence type="ECO:0000256" key="4">
    <source>
        <dbReference type="ARBA" id="ARBA00022692"/>
    </source>
</evidence>
<protein>
    <submittedName>
        <fullName evidence="9">TRAP transporter large permease</fullName>
    </submittedName>
</protein>
<feature type="transmembrane region" description="Helical" evidence="7">
    <location>
        <begin position="291"/>
        <end position="322"/>
    </location>
</feature>
<evidence type="ECO:0000256" key="6">
    <source>
        <dbReference type="ARBA" id="ARBA00023136"/>
    </source>
</evidence>
<evidence type="ECO:0000313" key="10">
    <source>
        <dbReference type="Proteomes" id="UP001139179"/>
    </source>
</evidence>
<feature type="transmembrane region" description="Helical" evidence="7">
    <location>
        <begin position="374"/>
        <end position="398"/>
    </location>
</feature>
<keyword evidence="2" id="KW-1003">Cell membrane</keyword>
<feature type="transmembrane region" description="Helical" evidence="7">
    <location>
        <begin position="112"/>
        <end position="135"/>
    </location>
</feature>
<dbReference type="NCBIfam" id="TIGR00786">
    <property type="entry name" value="dctM"/>
    <property type="match status" value="1"/>
</dbReference>
<accession>A0A9X2DPN2</accession>
<comment type="subcellular location">
    <subcellularLocation>
        <location evidence="1">Cell inner membrane</location>
        <topology evidence="1">Multi-pass membrane protein</topology>
    </subcellularLocation>
</comment>
<keyword evidence="3" id="KW-0997">Cell inner membrane</keyword>
<feature type="transmembrane region" description="Helical" evidence="7">
    <location>
        <begin position="147"/>
        <end position="169"/>
    </location>
</feature>
<sequence>MGVASMVYLLLFTDTPLNLLPTQMVGGINNYTLLAIPFFILAGELMNKSGVTLRLVNFTKFFIGHLKGGLAYTSVGVNVFAAGVSGSAPADCSAVSSVMLPAMKKEGYRESFSAAINAAASTIGPIIPPSIPMIFLALLTNLSVGRLFLGGVIPGLLMGVGLVVILYFLMRNQDLPVTKVERNWNLFFVMLKDAILSLIAPLIIIAGVLTGIVTVTEVSILAAGYVLFIGMFIYRTIKPKDLIGIFANTALFSATILVLFSIVGIFSWIMASEQIGLKLAEGFIALDLGPVAFLLLVNIFLLFIGMIMDALPAMLIFVPVLLPLSMELGIDPIHFGMIVVLNLMIGLITPPVGGLLYIVSKIGNVPFQHVSKSIIPFVFALIVVLMIVTYVPALVTWLPNLLMG</sequence>
<keyword evidence="6 7" id="KW-0472">Membrane</keyword>
<comment type="caution">
    <text evidence="9">The sequence shown here is derived from an EMBL/GenBank/DDBJ whole genome shotgun (WGS) entry which is preliminary data.</text>
</comment>
<evidence type="ECO:0000256" key="2">
    <source>
        <dbReference type="ARBA" id="ARBA00022475"/>
    </source>
</evidence>
<dbReference type="PANTHER" id="PTHR33362:SF3">
    <property type="entry name" value="SIALIC ACID TRAP TRANSPORTER PERMEASE PROTEIN SIAT"/>
    <property type="match status" value="1"/>
</dbReference>
<keyword evidence="4 7" id="KW-0812">Transmembrane</keyword>
<evidence type="ECO:0000256" key="1">
    <source>
        <dbReference type="ARBA" id="ARBA00004429"/>
    </source>
</evidence>
<keyword evidence="5 7" id="KW-1133">Transmembrane helix</keyword>
<feature type="transmembrane region" description="Helical" evidence="7">
    <location>
        <begin position="249"/>
        <end position="271"/>
    </location>
</feature>
<dbReference type="Proteomes" id="UP001139179">
    <property type="component" value="Unassembled WGS sequence"/>
</dbReference>
<dbReference type="AlphaFoldDB" id="A0A9X2DPN2"/>
<feature type="transmembrane region" description="Helical" evidence="7">
    <location>
        <begin position="190"/>
        <end position="212"/>
    </location>
</feature>
<feature type="transmembrane region" description="Helical" evidence="7">
    <location>
        <begin position="218"/>
        <end position="237"/>
    </location>
</feature>
<proteinExistence type="predicted"/>
<reference evidence="9" key="1">
    <citation type="submission" date="2022-05" db="EMBL/GenBank/DDBJ databases">
        <title>Comparative Genomics of Spacecraft Associated Microbes.</title>
        <authorList>
            <person name="Tran M.T."/>
            <person name="Wright A."/>
            <person name="Seuylemezian A."/>
            <person name="Eisen J."/>
            <person name="Coil D."/>
        </authorList>
    </citation>
    <scope>NUCLEOTIDE SEQUENCE</scope>
    <source>
        <strain evidence="9">214.1.1</strain>
    </source>
</reference>
<keyword evidence="10" id="KW-1185">Reference proteome</keyword>
<gene>
    <name evidence="9" type="ORF">M3202_11860</name>
</gene>
<feature type="transmembrane region" description="Helical" evidence="7">
    <location>
        <begin position="334"/>
        <end position="359"/>
    </location>
</feature>
<evidence type="ECO:0000256" key="7">
    <source>
        <dbReference type="SAM" id="Phobius"/>
    </source>
</evidence>
<evidence type="ECO:0000256" key="3">
    <source>
        <dbReference type="ARBA" id="ARBA00022519"/>
    </source>
</evidence>
<evidence type="ECO:0000256" key="5">
    <source>
        <dbReference type="ARBA" id="ARBA00022989"/>
    </source>
</evidence>
<dbReference type="InterPro" id="IPR004681">
    <property type="entry name" value="TRAP_DctM"/>
</dbReference>
<evidence type="ECO:0000313" key="9">
    <source>
        <dbReference type="EMBL" id="MCM3714774.1"/>
    </source>
</evidence>
<evidence type="ECO:0000259" key="8">
    <source>
        <dbReference type="Pfam" id="PF06808"/>
    </source>
</evidence>
<dbReference type="Pfam" id="PF06808">
    <property type="entry name" value="DctM"/>
    <property type="match status" value="1"/>
</dbReference>
<dbReference type="EMBL" id="JAMBOL010000009">
    <property type="protein sequence ID" value="MCM3714774.1"/>
    <property type="molecule type" value="Genomic_DNA"/>
</dbReference>
<dbReference type="GO" id="GO:0022857">
    <property type="term" value="F:transmembrane transporter activity"/>
    <property type="evidence" value="ECO:0007669"/>
    <property type="project" value="TreeGrafter"/>
</dbReference>
<dbReference type="InterPro" id="IPR010656">
    <property type="entry name" value="DctM"/>
</dbReference>
<dbReference type="PANTHER" id="PTHR33362">
    <property type="entry name" value="SIALIC ACID TRAP TRANSPORTER PERMEASE PROTEIN SIAT-RELATED"/>
    <property type="match status" value="1"/>
</dbReference>
<dbReference type="PIRSF" id="PIRSF006066">
    <property type="entry name" value="HI0050"/>
    <property type="match status" value="1"/>
</dbReference>
<name>A0A9X2DPN2_9BACI</name>
<feature type="domain" description="TRAP C4-dicarboxylate transport system permease DctM subunit" evidence="8">
    <location>
        <begin position="2"/>
        <end position="394"/>
    </location>
</feature>
<feature type="transmembrane region" description="Helical" evidence="7">
    <location>
        <begin position="20"/>
        <end position="42"/>
    </location>
</feature>